<feature type="signal peptide" evidence="1">
    <location>
        <begin position="1"/>
        <end position="25"/>
    </location>
</feature>
<dbReference type="RefSeq" id="WP_237468558.1">
    <property type="nucleotide sequence ID" value="NZ_CAKLDI010000002.1"/>
</dbReference>
<dbReference type="EMBL" id="CAKLDI010000002">
    <property type="protein sequence ID" value="CAH0535670.1"/>
    <property type="molecule type" value="Genomic_DNA"/>
</dbReference>
<dbReference type="Proteomes" id="UP000838672">
    <property type="component" value="Unassembled WGS sequence"/>
</dbReference>
<evidence type="ECO:0000313" key="2">
    <source>
        <dbReference type="EMBL" id="CAH0535670.1"/>
    </source>
</evidence>
<gene>
    <name evidence="2" type="ORF">VST7929_03170</name>
</gene>
<proteinExistence type="predicted"/>
<keyword evidence="1" id="KW-0732">Signal</keyword>
<evidence type="ECO:0000256" key="1">
    <source>
        <dbReference type="SAM" id="SignalP"/>
    </source>
</evidence>
<name>A0ABM8ZXW0_9VIBR</name>
<accession>A0ABM8ZXW0</accession>
<evidence type="ECO:0000313" key="3">
    <source>
        <dbReference type="Proteomes" id="UP000838672"/>
    </source>
</evidence>
<protein>
    <submittedName>
        <fullName evidence="2">Uncharacterized protein</fullName>
    </submittedName>
</protein>
<comment type="caution">
    <text evidence="2">The sequence shown here is derived from an EMBL/GenBank/DDBJ whole genome shotgun (WGS) entry which is preliminary data.</text>
</comment>
<keyword evidence="3" id="KW-1185">Reference proteome</keyword>
<reference evidence="2" key="1">
    <citation type="submission" date="2021-11" db="EMBL/GenBank/DDBJ databases">
        <authorList>
            <person name="Rodrigo-Torres L."/>
            <person name="Arahal R. D."/>
            <person name="Lucena T."/>
        </authorList>
    </citation>
    <scope>NUCLEOTIDE SEQUENCE</scope>
    <source>
        <strain evidence="2">CECT 7929</strain>
    </source>
</reference>
<sequence length="261" mass="29359">MQHFFPKFWQIIIALSLFTASMAEARVTYPKFSYAYYNTQNQRIGDTNNVVAHAIEQGDLVPLRSSPQLTSAFEQVFASYKKTDPFNYQRFVQDPRLVRAIQQLIGEYACAEYRFRNNLPQAQGCNGFVTNKDTKEHQPFVSGQYQTNDLAVTALPKASSGLIYQITLPSSNKASLSLAWGAIHEMGTFFGRSVHRHQIILTVYIQAFNQKEDGGIGSRITPTAQVIWVILPKASEIGNQKSQQQAAQFAIKNAQMLVANR</sequence>
<organism evidence="2 3">
    <name type="scientific">Vibrio stylophorae</name>
    <dbReference type="NCBI Taxonomy" id="659351"/>
    <lineage>
        <taxon>Bacteria</taxon>
        <taxon>Pseudomonadati</taxon>
        <taxon>Pseudomonadota</taxon>
        <taxon>Gammaproteobacteria</taxon>
        <taxon>Vibrionales</taxon>
        <taxon>Vibrionaceae</taxon>
        <taxon>Vibrio</taxon>
    </lineage>
</organism>
<feature type="chain" id="PRO_5047434332" evidence="1">
    <location>
        <begin position="26"/>
        <end position="261"/>
    </location>
</feature>